<keyword evidence="6" id="KW-1185">Reference proteome</keyword>
<reference evidence="5" key="1">
    <citation type="submission" date="2021-02" db="EMBL/GenBank/DDBJ databases">
        <authorList>
            <person name="Nowell W R."/>
        </authorList>
    </citation>
    <scope>NUCLEOTIDE SEQUENCE</scope>
</reference>
<dbReference type="PROSITE" id="PS00018">
    <property type="entry name" value="EF_HAND_1"/>
    <property type="match status" value="1"/>
</dbReference>
<dbReference type="InterPro" id="IPR002048">
    <property type="entry name" value="EF_hand_dom"/>
</dbReference>
<dbReference type="InterPro" id="IPR011992">
    <property type="entry name" value="EF-hand-dom_pair"/>
</dbReference>
<accession>A0A815EEH5</accession>
<dbReference type="PROSITE" id="PS50222">
    <property type="entry name" value="EF_HAND_2"/>
    <property type="match status" value="1"/>
</dbReference>
<feature type="signal peptide" evidence="2">
    <location>
        <begin position="1"/>
        <end position="15"/>
    </location>
</feature>
<evidence type="ECO:0000256" key="2">
    <source>
        <dbReference type="SAM" id="SignalP"/>
    </source>
</evidence>
<keyword evidence="2" id="KW-0732">Signal</keyword>
<evidence type="ECO:0000256" key="1">
    <source>
        <dbReference type="ARBA" id="ARBA00022837"/>
    </source>
</evidence>
<dbReference type="GO" id="GO:0005509">
    <property type="term" value="F:calcium ion binding"/>
    <property type="evidence" value="ECO:0007669"/>
    <property type="project" value="InterPro"/>
</dbReference>
<sequence>MLWNLFLLCQFRTMAENNATDALFQHIDTNRDGRIDPGELRDWVQGPDGGITYNEPINRYDDPTCRYDQYRYIDSGYPDELGYPSGRYSPYGTRRWVDDSVITTNSPEETNAYLERSGSNIFRDPNPRIVRRARSASPVTAEQRVVIRYLQPPAVPPPGPLYIKEVRSRPSSPCPPLVIHERSPPLPSPPPLILRERPPIPPPCIASETIVRRIPGLPPPPRSVIIERYPAAPEKPRDIIIERWIPYGPQPRRQEIVQRVGPAPECERPSNTIIIYSNVETRLARKFERLGVTPEDPASYRARYGSSLLDPITLVQEARNAGVVEDISPPVISSPIYTTPVREYPGYLDRPNEVITRSHPSTVRNSAVECQQYV</sequence>
<gene>
    <name evidence="5" type="ORF">JXQ802_LOCUS30046</name>
    <name evidence="4" type="ORF">PYM288_LOCUS19887</name>
</gene>
<organism evidence="5 6">
    <name type="scientific">Rotaria sordida</name>
    <dbReference type="NCBI Taxonomy" id="392033"/>
    <lineage>
        <taxon>Eukaryota</taxon>
        <taxon>Metazoa</taxon>
        <taxon>Spiralia</taxon>
        <taxon>Gnathifera</taxon>
        <taxon>Rotifera</taxon>
        <taxon>Eurotatoria</taxon>
        <taxon>Bdelloidea</taxon>
        <taxon>Philodinida</taxon>
        <taxon>Philodinidae</taxon>
        <taxon>Rotaria</taxon>
    </lineage>
</organism>
<protein>
    <recommendedName>
        <fullName evidence="3">EF-hand domain-containing protein</fullName>
    </recommendedName>
</protein>
<evidence type="ECO:0000259" key="3">
    <source>
        <dbReference type="PROSITE" id="PS50222"/>
    </source>
</evidence>
<name>A0A815EEH5_9BILA</name>
<dbReference type="SUPFAM" id="SSF47473">
    <property type="entry name" value="EF-hand"/>
    <property type="match status" value="1"/>
</dbReference>
<keyword evidence="1" id="KW-0106">Calcium</keyword>
<dbReference type="AlphaFoldDB" id="A0A815EEH5"/>
<feature type="domain" description="EF-hand" evidence="3">
    <location>
        <begin position="15"/>
        <end position="50"/>
    </location>
</feature>
<comment type="caution">
    <text evidence="5">The sequence shown here is derived from an EMBL/GenBank/DDBJ whole genome shotgun (WGS) entry which is preliminary data.</text>
</comment>
<dbReference type="Proteomes" id="UP000663870">
    <property type="component" value="Unassembled WGS sequence"/>
</dbReference>
<evidence type="ECO:0000313" key="4">
    <source>
        <dbReference type="EMBL" id="CAF1105150.1"/>
    </source>
</evidence>
<dbReference type="Proteomes" id="UP000663854">
    <property type="component" value="Unassembled WGS sequence"/>
</dbReference>
<dbReference type="InterPro" id="IPR018247">
    <property type="entry name" value="EF_Hand_1_Ca_BS"/>
</dbReference>
<dbReference type="EMBL" id="CAJNOL010001203">
    <property type="protein sequence ID" value="CAF1311451.1"/>
    <property type="molecule type" value="Genomic_DNA"/>
</dbReference>
<dbReference type="EMBL" id="CAJNOH010000692">
    <property type="protein sequence ID" value="CAF1105150.1"/>
    <property type="molecule type" value="Genomic_DNA"/>
</dbReference>
<evidence type="ECO:0000313" key="5">
    <source>
        <dbReference type="EMBL" id="CAF1311451.1"/>
    </source>
</evidence>
<feature type="chain" id="PRO_5044132070" description="EF-hand domain-containing protein" evidence="2">
    <location>
        <begin position="16"/>
        <end position="374"/>
    </location>
</feature>
<proteinExistence type="predicted"/>
<evidence type="ECO:0000313" key="6">
    <source>
        <dbReference type="Proteomes" id="UP000663870"/>
    </source>
</evidence>